<name>A0AAV6LCA3_9ERIC</name>
<proteinExistence type="predicted"/>
<protein>
    <submittedName>
        <fullName evidence="1">Uncharacterized protein</fullName>
    </submittedName>
</protein>
<organism evidence="1 2">
    <name type="scientific">Rhododendron griersonianum</name>
    <dbReference type="NCBI Taxonomy" id="479676"/>
    <lineage>
        <taxon>Eukaryota</taxon>
        <taxon>Viridiplantae</taxon>
        <taxon>Streptophyta</taxon>
        <taxon>Embryophyta</taxon>
        <taxon>Tracheophyta</taxon>
        <taxon>Spermatophyta</taxon>
        <taxon>Magnoliopsida</taxon>
        <taxon>eudicotyledons</taxon>
        <taxon>Gunneridae</taxon>
        <taxon>Pentapetalae</taxon>
        <taxon>asterids</taxon>
        <taxon>Ericales</taxon>
        <taxon>Ericaceae</taxon>
        <taxon>Ericoideae</taxon>
        <taxon>Rhodoreae</taxon>
        <taxon>Rhododendron</taxon>
    </lineage>
</organism>
<evidence type="ECO:0000313" key="2">
    <source>
        <dbReference type="Proteomes" id="UP000823749"/>
    </source>
</evidence>
<evidence type="ECO:0000313" key="1">
    <source>
        <dbReference type="EMBL" id="KAG5562340.1"/>
    </source>
</evidence>
<accession>A0AAV6LCA3</accession>
<reference evidence="1" key="1">
    <citation type="submission" date="2020-08" db="EMBL/GenBank/DDBJ databases">
        <title>Plant Genome Project.</title>
        <authorList>
            <person name="Zhang R.-G."/>
        </authorList>
    </citation>
    <scope>NUCLEOTIDE SEQUENCE</scope>
    <source>
        <strain evidence="1">WSP0</strain>
        <tissue evidence="1">Leaf</tissue>
    </source>
</reference>
<gene>
    <name evidence="1" type="ORF">RHGRI_005166</name>
</gene>
<sequence>MDDRNDPPSWTRTWNYVLDLISSQSKKQITGMDTVMVSDDDCARTSLAHARSSIRGRYPDIVWEGCDASLIESKTKGVPKVRKRKRKSKAAALKGSRSSLCEAEALELALTLRGMVCFDFPNWQKLLSPKLYESVHDSVFSNIAKFVLNVFDPEDFERIFNLETSSAGRFRACDGNMKFILAFDGACIGRDEEKLGKMSNSWSCSSMLPNWLKIKRVEDFRGFEHLKLYTEDAEPRAFAIKLLDEFVEAAYIERRTQGHRFINIENFLFNLSLSRVAKPIHRILDGKGLKRNIGKHLKVEVPSWKITIYL</sequence>
<keyword evidence="2" id="KW-1185">Reference proteome</keyword>
<dbReference type="EMBL" id="JACTNZ010000002">
    <property type="protein sequence ID" value="KAG5562340.1"/>
    <property type="molecule type" value="Genomic_DNA"/>
</dbReference>
<dbReference type="AlphaFoldDB" id="A0AAV6LCA3"/>
<dbReference type="Proteomes" id="UP000823749">
    <property type="component" value="Chromosome 2"/>
</dbReference>
<comment type="caution">
    <text evidence="1">The sequence shown here is derived from an EMBL/GenBank/DDBJ whole genome shotgun (WGS) entry which is preliminary data.</text>
</comment>